<dbReference type="AlphaFoldDB" id="A0A2G8K4K8"/>
<comment type="caution">
    <text evidence="1">The sequence shown here is derived from an EMBL/GenBank/DDBJ whole genome shotgun (WGS) entry which is preliminary data.</text>
</comment>
<dbReference type="Gene3D" id="2.120.10.30">
    <property type="entry name" value="TolB, C-terminal domain"/>
    <property type="match status" value="1"/>
</dbReference>
<evidence type="ECO:0000313" key="1">
    <source>
        <dbReference type="EMBL" id="PIK42956.1"/>
    </source>
</evidence>
<dbReference type="Proteomes" id="UP000230750">
    <property type="component" value="Unassembled WGS sequence"/>
</dbReference>
<accession>A0A2G8K4K8</accession>
<name>A0A2G8K4K8_STIJA</name>
<evidence type="ECO:0000313" key="2">
    <source>
        <dbReference type="Proteomes" id="UP000230750"/>
    </source>
</evidence>
<dbReference type="InterPro" id="IPR011042">
    <property type="entry name" value="6-blade_b-propeller_TolB-like"/>
</dbReference>
<keyword evidence="2" id="KW-1185">Reference proteome</keyword>
<dbReference type="SUPFAM" id="SSF101898">
    <property type="entry name" value="NHL repeat"/>
    <property type="match status" value="1"/>
</dbReference>
<gene>
    <name evidence="1" type="ORF">BSL78_20199</name>
</gene>
<dbReference type="OrthoDB" id="8883818at2759"/>
<proteinExistence type="predicted"/>
<dbReference type="EMBL" id="MRZV01000889">
    <property type="protein sequence ID" value="PIK42956.1"/>
    <property type="molecule type" value="Genomic_DNA"/>
</dbReference>
<reference evidence="1 2" key="1">
    <citation type="journal article" date="2017" name="PLoS Biol.">
        <title>The sea cucumber genome provides insights into morphological evolution and visceral regeneration.</title>
        <authorList>
            <person name="Zhang X."/>
            <person name="Sun L."/>
            <person name="Yuan J."/>
            <person name="Sun Y."/>
            <person name="Gao Y."/>
            <person name="Zhang L."/>
            <person name="Li S."/>
            <person name="Dai H."/>
            <person name="Hamel J.F."/>
            <person name="Liu C."/>
            <person name="Yu Y."/>
            <person name="Liu S."/>
            <person name="Lin W."/>
            <person name="Guo K."/>
            <person name="Jin S."/>
            <person name="Xu P."/>
            <person name="Storey K.B."/>
            <person name="Huan P."/>
            <person name="Zhang T."/>
            <person name="Zhou Y."/>
            <person name="Zhang J."/>
            <person name="Lin C."/>
            <person name="Li X."/>
            <person name="Xing L."/>
            <person name="Huo D."/>
            <person name="Sun M."/>
            <person name="Wang L."/>
            <person name="Mercier A."/>
            <person name="Li F."/>
            <person name="Yang H."/>
            <person name="Xiang J."/>
        </authorList>
    </citation>
    <scope>NUCLEOTIDE SEQUENCE [LARGE SCALE GENOMIC DNA]</scope>
    <source>
        <strain evidence="1">Shaxun</strain>
        <tissue evidence="1">Muscle</tissue>
    </source>
</reference>
<sequence length="324" mass="36976">MERDILQLESLSDVTIEDTKSVDVDDVTITKHEESVVDVQGIKTESWWINDIAYSGDDYIVVTGRASSSHSHITVINRRGEIQRQDQIKSEKTSFPNRFCCFSSKFKVVTACWPHEVGLYDVRDGSYNKKYINDIVNSWFTHRQVKCLTKNPVSNDIIVGTNSREVYIFDDRLNYSYTISLPNVIRGSHNITVHRGSLLVCDYDGKRAYSVTMEGSESEVMYEFTKPDICDACRPLNVCTDTKDFVYILWRANIAGHENRVVVRYSQDGRLLLTTYPVDDNCCCVTTSSVNGVEKLILATYVSGKLYTYDVVDDRRNFSSTSNF</sequence>
<protein>
    <submittedName>
        <fullName evidence="1">Uncharacterized protein</fullName>
    </submittedName>
</protein>
<organism evidence="1 2">
    <name type="scientific">Stichopus japonicus</name>
    <name type="common">Sea cucumber</name>
    <dbReference type="NCBI Taxonomy" id="307972"/>
    <lineage>
        <taxon>Eukaryota</taxon>
        <taxon>Metazoa</taxon>
        <taxon>Echinodermata</taxon>
        <taxon>Eleutherozoa</taxon>
        <taxon>Echinozoa</taxon>
        <taxon>Holothuroidea</taxon>
        <taxon>Aspidochirotacea</taxon>
        <taxon>Aspidochirotida</taxon>
        <taxon>Stichopodidae</taxon>
        <taxon>Apostichopus</taxon>
    </lineage>
</organism>